<evidence type="ECO:0008006" key="13">
    <source>
        <dbReference type="Google" id="ProtNLM"/>
    </source>
</evidence>
<dbReference type="Proteomes" id="UP000076480">
    <property type="component" value="Unassembled WGS sequence"/>
</dbReference>
<evidence type="ECO:0000313" key="11">
    <source>
        <dbReference type="EMBL" id="KZL36673.1"/>
    </source>
</evidence>
<gene>
    <name evidence="11" type="ORF">TY91_13860</name>
</gene>
<name>A0A166G2L6_SECCO</name>
<organism evidence="11 12">
    <name type="scientific">Secundilactobacillus collinoides</name>
    <name type="common">Lactobacillus collinoides</name>
    <dbReference type="NCBI Taxonomy" id="33960"/>
    <lineage>
        <taxon>Bacteria</taxon>
        <taxon>Bacillati</taxon>
        <taxon>Bacillota</taxon>
        <taxon>Bacilli</taxon>
        <taxon>Lactobacillales</taxon>
        <taxon>Lactobacillaceae</taxon>
        <taxon>Secundilactobacillus</taxon>
    </lineage>
</organism>
<dbReference type="SUPFAM" id="SSF54523">
    <property type="entry name" value="Pili subunits"/>
    <property type="match status" value="1"/>
</dbReference>
<dbReference type="AlphaFoldDB" id="A0A166G2L6"/>
<keyword evidence="8" id="KW-0178">Competence</keyword>
<proteinExistence type="inferred from homology"/>
<dbReference type="PIRSF" id="PIRSF029928">
    <property type="entry name" value="Late_competence_ComGC"/>
    <property type="match status" value="1"/>
</dbReference>
<evidence type="ECO:0000256" key="8">
    <source>
        <dbReference type="ARBA" id="ARBA00023287"/>
    </source>
</evidence>
<dbReference type="RefSeq" id="WP_056997169.1">
    <property type="nucleotide sequence ID" value="NZ_JYDC01000088.1"/>
</dbReference>
<keyword evidence="7 10" id="KW-0472">Membrane</keyword>
<evidence type="ECO:0000256" key="2">
    <source>
        <dbReference type="ARBA" id="ARBA00004241"/>
    </source>
</evidence>
<feature type="transmembrane region" description="Helical" evidence="10">
    <location>
        <begin position="20"/>
        <end position="38"/>
    </location>
</feature>
<dbReference type="GO" id="GO:0005886">
    <property type="term" value="C:plasma membrane"/>
    <property type="evidence" value="ECO:0007669"/>
    <property type="project" value="UniProtKB-SubCell"/>
</dbReference>
<protein>
    <recommendedName>
        <fullName evidence="13">Competence protein ComGC</fullName>
    </recommendedName>
</protein>
<sequence length="117" mass="13626">MNKWPKKRRVTHGNRKGFTLLEMSIVIFIIALLIMIIVPNITKQKDHATSVHTEALQTMVQTQAELYLEDQQNEKEPDTDVSLKELFEKNYLTQKQYNKAKETMTIEKNHVVPDKAS</sequence>
<comment type="similarity">
    <text evidence="9">Belongs to the ComGC family.</text>
</comment>
<reference evidence="11 12" key="1">
    <citation type="submission" date="2015-02" db="EMBL/GenBank/DDBJ databases">
        <title>Draft genome sequence of Lactobacillus collinoides CUPV2371 isolated from a natural cider, the first genome sequence of a strain of this species.</title>
        <authorList>
            <person name="Puertas A.I."/>
            <person name="Spano G."/>
            <person name="Capozzi V."/>
            <person name="Lamontanara A."/>
            <person name="Orru L."/>
            <person name="Duenas M.T."/>
        </authorList>
    </citation>
    <scope>NUCLEOTIDE SEQUENCE [LARGE SCALE GENOMIC DNA]</scope>
    <source>
        <strain evidence="11 12">237</strain>
    </source>
</reference>
<evidence type="ECO:0000256" key="1">
    <source>
        <dbReference type="ARBA" id="ARBA00004162"/>
    </source>
</evidence>
<evidence type="ECO:0000256" key="4">
    <source>
        <dbReference type="ARBA" id="ARBA00022481"/>
    </source>
</evidence>
<comment type="caution">
    <text evidence="11">The sequence shown here is derived from an EMBL/GenBank/DDBJ whole genome shotgun (WGS) entry which is preliminary data.</text>
</comment>
<dbReference type="NCBIfam" id="TIGR02532">
    <property type="entry name" value="IV_pilin_GFxxxE"/>
    <property type="match status" value="1"/>
</dbReference>
<dbReference type="Gene3D" id="3.30.700.10">
    <property type="entry name" value="Glycoprotein, Type 4 Pilin"/>
    <property type="match status" value="1"/>
</dbReference>
<dbReference type="EMBL" id="JYDC01000088">
    <property type="protein sequence ID" value="KZL36673.1"/>
    <property type="molecule type" value="Genomic_DNA"/>
</dbReference>
<dbReference type="PATRIC" id="fig|33960.6.peg.3507"/>
<dbReference type="NCBIfam" id="NF040999">
    <property type="entry name" value="pilin_ComGC"/>
    <property type="match status" value="1"/>
</dbReference>
<evidence type="ECO:0000256" key="5">
    <source>
        <dbReference type="ARBA" id="ARBA00022692"/>
    </source>
</evidence>
<dbReference type="Pfam" id="PF07963">
    <property type="entry name" value="N_methyl"/>
    <property type="match status" value="1"/>
</dbReference>
<dbReference type="OrthoDB" id="2248894at2"/>
<evidence type="ECO:0000256" key="7">
    <source>
        <dbReference type="ARBA" id="ARBA00023136"/>
    </source>
</evidence>
<evidence type="ECO:0000256" key="6">
    <source>
        <dbReference type="ARBA" id="ARBA00022989"/>
    </source>
</evidence>
<dbReference type="GO" id="GO:0009986">
    <property type="term" value="C:cell surface"/>
    <property type="evidence" value="ECO:0007669"/>
    <property type="project" value="UniProtKB-SubCell"/>
</dbReference>
<dbReference type="InterPro" id="IPR045584">
    <property type="entry name" value="Pilin-like"/>
</dbReference>
<keyword evidence="4" id="KW-0488">Methylation</keyword>
<accession>A0A166G2L6</accession>
<keyword evidence="3" id="KW-1003">Cell membrane</keyword>
<keyword evidence="12" id="KW-1185">Reference proteome</keyword>
<dbReference type="InterPro" id="IPR016940">
    <property type="entry name" value="ComGC"/>
</dbReference>
<keyword evidence="5 10" id="KW-0812">Transmembrane</keyword>
<evidence type="ECO:0000313" key="12">
    <source>
        <dbReference type="Proteomes" id="UP000076480"/>
    </source>
</evidence>
<keyword evidence="6 10" id="KW-1133">Transmembrane helix</keyword>
<evidence type="ECO:0000256" key="10">
    <source>
        <dbReference type="SAM" id="Phobius"/>
    </source>
</evidence>
<evidence type="ECO:0000256" key="3">
    <source>
        <dbReference type="ARBA" id="ARBA00022475"/>
    </source>
</evidence>
<evidence type="ECO:0000256" key="9">
    <source>
        <dbReference type="ARBA" id="ARBA00043982"/>
    </source>
</evidence>
<dbReference type="PROSITE" id="PS00409">
    <property type="entry name" value="PROKAR_NTER_METHYL"/>
    <property type="match status" value="1"/>
</dbReference>
<dbReference type="GO" id="GO:0030420">
    <property type="term" value="P:establishment of competence for transformation"/>
    <property type="evidence" value="ECO:0007669"/>
    <property type="project" value="UniProtKB-KW"/>
</dbReference>
<dbReference type="InterPro" id="IPR012902">
    <property type="entry name" value="N_methyl_site"/>
</dbReference>
<comment type="subcellular location">
    <subcellularLocation>
        <location evidence="1">Cell membrane</location>
        <topology evidence="1">Single-pass membrane protein</topology>
    </subcellularLocation>
    <subcellularLocation>
        <location evidence="2">Cell surface</location>
    </subcellularLocation>
</comment>